<proteinExistence type="predicted"/>
<organism evidence="1 2">
    <name type="scientific">Mycolicibacterium vanbaalenii</name>
    <name type="common">Mycobacterium vanbaalenii</name>
    <dbReference type="NCBI Taxonomy" id="110539"/>
    <lineage>
        <taxon>Bacteria</taxon>
        <taxon>Bacillati</taxon>
        <taxon>Actinomycetota</taxon>
        <taxon>Actinomycetes</taxon>
        <taxon>Mycobacteriales</taxon>
        <taxon>Mycobacteriaceae</taxon>
        <taxon>Mycolicibacterium</taxon>
    </lineage>
</organism>
<sequence>MFRGFFSLNGIEIANSSRVVAHLGRDEPVSDAGMFGGDQIPTQVLVEDPPGSGLYVPETDEDAPLLYDTGDMVADEDGLYPLTLGPCGLPEADDYLDLYEIPGSSTELRPGLWSPPDGARRYGPGLMVVDGTCWGAAAICESCAVTVAYDDSWPGLQEFLDDPVYRPELAPWYSVELPESGEFGGVWVMKVDGWGAAPVERPITQMAGPGAVAGPHRDASRTLTFDALLIGCTNAGVVYGLQWLSCLLRDTNTMSDSVLRYLAASPQGSGVDPASLLRDAHGAVLTRSPRVTEQFVTTRGPNQQANVFRVQWELTVLSPYAYFPAVTLDADWDEIARQPVNWVHAADCTKPDTCLDMPVLFSTECVPEQIAVINTPPPVCGGCLPVGEIDKYSYRVPTMDYAFRCRETAVTTIIRNTGESSLTLQAFWRICGTDIRCEDNRWPLQVSGLPAGAELVLDGISGRYWAYYDGRRHKVKGVVGTPHGAPWRPPLIDRQTCWDFIVQTAASSEFEVSFSLADREP</sequence>
<evidence type="ECO:0008006" key="3">
    <source>
        <dbReference type="Google" id="ProtNLM"/>
    </source>
</evidence>
<dbReference type="RefSeq" id="WP_234897234.1">
    <property type="nucleotide sequence ID" value="NZ_CACSIP010000001.1"/>
</dbReference>
<reference evidence="1 2" key="1">
    <citation type="submission" date="2019-11" db="EMBL/GenBank/DDBJ databases">
        <authorList>
            <person name="Holert J."/>
        </authorList>
    </citation>
    <scope>NUCLEOTIDE SEQUENCE [LARGE SCALE GENOMIC DNA]</scope>
    <source>
        <strain evidence="1">BC8_1</strain>
    </source>
</reference>
<evidence type="ECO:0000313" key="1">
    <source>
        <dbReference type="EMBL" id="CAA0078265.1"/>
    </source>
</evidence>
<dbReference type="Proteomes" id="UP000430146">
    <property type="component" value="Unassembled WGS sequence"/>
</dbReference>
<keyword evidence="2" id="KW-1185">Reference proteome</keyword>
<gene>
    <name evidence="1" type="ORF">AELLOGFF_00002</name>
</gene>
<accession>A0A5S9MMX3</accession>
<evidence type="ECO:0000313" key="2">
    <source>
        <dbReference type="Proteomes" id="UP000430146"/>
    </source>
</evidence>
<name>A0A5S9MMX3_MYCVN</name>
<dbReference type="EMBL" id="CACSIP010000001">
    <property type="protein sequence ID" value="CAA0078265.1"/>
    <property type="molecule type" value="Genomic_DNA"/>
</dbReference>
<protein>
    <recommendedName>
        <fullName evidence="3">Minor tail protein</fullName>
    </recommendedName>
</protein>
<dbReference type="AlphaFoldDB" id="A0A5S9MMX3"/>